<dbReference type="InterPro" id="IPR044152">
    <property type="entry name" value="YqjM-like"/>
</dbReference>
<dbReference type="Proteomes" id="UP000276526">
    <property type="component" value="Unassembled WGS sequence"/>
</dbReference>
<dbReference type="PANTHER" id="PTHR43303:SF4">
    <property type="entry name" value="NADPH DEHYDROGENASE C23G7.10C-RELATED"/>
    <property type="match status" value="1"/>
</dbReference>
<dbReference type="InterPro" id="IPR013785">
    <property type="entry name" value="Aldolase_TIM"/>
</dbReference>
<dbReference type="GO" id="GO:0003959">
    <property type="term" value="F:NADPH dehydrogenase activity"/>
    <property type="evidence" value="ECO:0007669"/>
    <property type="project" value="InterPro"/>
</dbReference>
<dbReference type="PANTHER" id="PTHR43303">
    <property type="entry name" value="NADPH DEHYDROGENASE C23G7.10C-RELATED"/>
    <property type="match status" value="1"/>
</dbReference>
<proteinExistence type="predicted"/>
<evidence type="ECO:0000256" key="4">
    <source>
        <dbReference type="ARBA" id="ARBA00022857"/>
    </source>
</evidence>
<reference evidence="7 8" key="1">
    <citation type="submission" date="2018-01" db="EMBL/GenBank/DDBJ databases">
        <title>Twenty Corynebacterium bovis Genomes.</title>
        <authorList>
            <person name="Gulvik C.A."/>
        </authorList>
    </citation>
    <scope>NUCLEOTIDE SEQUENCE [LARGE SCALE GENOMIC DNA]</scope>
    <source>
        <strain evidence="7 8">F6900</strain>
    </source>
</reference>
<keyword evidence="4" id="KW-0521">NADP</keyword>
<dbReference type="EMBL" id="PQNK01000003">
    <property type="protein sequence ID" value="RRO87418.1"/>
    <property type="molecule type" value="Genomic_DNA"/>
</dbReference>
<comment type="caution">
    <text evidence="7">The sequence shown here is derived from an EMBL/GenBank/DDBJ whole genome shotgun (WGS) entry which is preliminary data.</text>
</comment>
<gene>
    <name evidence="7" type="ORF">CXF48_02470</name>
</gene>
<dbReference type="Pfam" id="PF00724">
    <property type="entry name" value="Oxidored_FMN"/>
    <property type="match status" value="1"/>
</dbReference>
<dbReference type="RefSeq" id="WP_125206974.1">
    <property type="nucleotide sequence ID" value="NZ_PQNK01000003.1"/>
</dbReference>
<organism evidence="7 8">
    <name type="scientific">Corynebacterium bovis</name>
    <dbReference type="NCBI Taxonomy" id="36808"/>
    <lineage>
        <taxon>Bacteria</taxon>
        <taxon>Bacillati</taxon>
        <taxon>Actinomycetota</taxon>
        <taxon>Actinomycetes</taxon>
        <taxon>Mycobacteriales</taxon>
        <taxon>Corynebacteriaceae</taxon>
        <taxon>Corynebacterium</taxon>
    </lineage>
</organism>
<protein>
    <submittedName>
        <fullName evidence="7">Oxidoreductase</fullName>
    </submittedName>
</protein>
<dbReference type="AlphaFoldDB" id="A0A426Q0P2"/>
<evidence type="ECO:0000313" key="8">
    <source>
        <dbReference type="Proteomes" id="UP000276526"/>
    </source>
</evidence>
<evidence type="ECO:0000256" key="2">
    <source>
        <dbReference type="ARBA" id="ARBA00022630"/>
    </source>
</evidence>
<evidence type="ECO:0000256" key="1">
    <source>
        <dbReference type="ARBA" id="ARBA00001917"/>
    </source>
</evidence>
<comment type="cofactor">
    <cofactor evidence="1">
        <name>FMN</name>
        <dbReference type="ChEBI" id="CHEBI:58210"/>
    </cofactor>
</comment>
<keyword evidence="5" id="KW-0560">Oxidoreductase</keyword>
<evidence type="ECO:0000313" key="7">
    <source>
        <dbReference type="EMBL" id="RRO87418.1"/>
    </source>
</evidence>
<dbReference type="Gene3D" id="3.20.20.70">
    <property type="entry name" value="Aldolase class I"/>
    <property type="match status" value="1"/>
</dbReference>
<dbReference type="InterPro" id="IPR001155">
    <property type="entry name" value="OxRdtase_FMN_N"/>
</dbReference>
<dbReference type="GO" id="GO:0050661">
    <property type="term" value="F:NADP binding"/>
    <property type="evidence" value="ECO:0007669"/>
    <property type="project" value="InterPro"/>
</dbReference>
<dbReference type="GO" id="GO:0010181">
    <property type="term" value="F:FMN binding"/>
    <property type="evidence" value="ECO:0007669"/>
    <property type="project" value="InterPro"/>
</dbReference>
<keyword evidence="3" id="KW-0288">FMN</keyword>
<evidence type="ECO:0000256" key="3">
    <source>
        <dbReference type="ARBA" id="ARBA00022643"/>
    </source>
</evidence>
<evidence type="ECO:0000256" key="5">
    <source>
        <dbReference type="ARBA" id="ARBA00023002"/>
    </source>
</evidence>
<dbReference type="SUPFAM" id="SSF51395">
    <property type="entry name" value="FMN-linked oxidoreductases"/>
    <property type="match status" value="1"/>
</dbReference>
<keyword evidence="2" id="KW-0285">Flavoprotein</keyword>
<name>A0A426Q0P2_9CORY</name>
<accession>A0A426Q0P2</accession>
<sequence length="353" mass="37039">MASPRLFRPLTLPTPDGSGLVVGNRAWIAPMCQYAVDRRDGVPTDWHVQHLGSFAAGGFGLVVAEATAVEARGRISPQDLGLWDDDQVAGHARVVDVIHSQGRAAGVQLGHAGMKASTYPMLPGVDEGRVPAAEGGWPVLTAEEALADRDVVVQAFVDATRRAEEAGYDVVQVHAAHGYLLHQALSPLVGGTSDATLLRDVVTAVREAWPASRPLGVRVSATDWVDGGVTVADTVAALEGLDVSWVDVSSGGLTDGSEIPVGPAYQTPLAAELARGVDDGVVVSAVGLITEPAQAETILVTGLADAVSLGREALRDPHWAMRAARALRVPEDAARALRVPEDEVPRAPQFWRA</sequence>
<evidence type="ECO:0000259" key="6">
    <source>
        <dbReference type="Pfam" id="PF00724"/>
    </source>
</evidence>
<feature type="domain" description="NADH:flavin oxidoreductase/NADH oxidase N-terminal" evidence="6">
    <location>
        <begin position="6"/>
        <end position="326"/>
    </location>
</feature>